<dbReference type="Pfam" id="PF00069">
    <property type="entry name" value="Pkinase"/>
    <property type="match status" value="1"/>
</dbReference>
<dbReference type="Gene3D" id="3.30.200.20">
    <property type="entry name" value="Phosphorylase Kinase, domain 1"/>
    <property type="match status" value="1"/>
</dbReference>
<evidence type="ECO:0000259" key="24">
    <source>
        <dbReference type="PROSITE" id="PS50948"/>
    </source>
</evidence>
<dbReference type="FunFam" id="2.90.10.10:FF:000013">
    <property type="entry name" value="G-type lectin S-receptor-like serine/threonine-protein kinase LECRK1"/>
    <property type="match status" value="1"/>
</dbReference>
<keyword evidence="12 20" id="KW-0472">Membrane</keyword>
<dbReference type="GO" id="GO:0048544">
    <property type="term" value="P:recognition of pollen"/>
    <property type="evidence" value="ECO:0007669"/>
    <property type="project" value="InterPro"/>
</dbReference>
<keyword evidence="2 18" id="KW-0723">Serine/threonine-protein kinase</keyword>
<dbReference type="SUPFAM" id="SSF51110">
    <property type="entry name" value="alpha-D-mannose-specific plant lectins"/>
    <property type="match status" value="2"/>
</dbReference>
<dbReference type="InterPro" id="IPR017441">
    <property type="entry name" value="Protein_kinase_ATP_BS"/>
</dbReference>
<keyword evidence="6 21" id="KW-0732">Signal</keyword>
<dbReference type="SMART" id="SM00220">
    <property type="entry name" value="S_TKc"/>
    <property type="match status" value="1"/>
</dbReference>
<dbReference type="InterPro" id="IPR001480">
    <property type="entry name" value="Bulb-type_lectin_dom"/>
</dbReference>
<dbReference type="FunFam" id="2.90.10.10:FF:000026">
    <property type="entry name" value="Serine/threonine-protein kinase"/>
    <property type="match status" value="1"/>
</dbReference>
<feature type="domain" description="Bulb-type lectin" evidence="23">
    <location>
        <begin position="25"/>
        <end position="141"/>
    </location>
</feature>
<keyword evidence="14 25" id="KW-0675">Receptor</keyword>
<dbReference type="GO" id="GO:0005524">
    <property type="term" value="F:ATP binding"/>
    <property type="evidence" value="ECO:0007669"/>
    <property type="project" value="UniProtKB-UniRule"/>
</dbReference>
<proteinExistence type="inferred from homology"/>
<feature type="domain" description="Protein kinase" evidence="22">
    <location>
        <begin position="491"/>
        <end position="773"/>
    </location>
</feature>
<evidence type="ECO:0000313" key="25">
    <source>
        <dbReference type="EMBL" id="PON39080.1"/>
    </source>
</evidence>
<comment type="similarity">
    <text evidence="18">Belongs to the protein kinase superfamily. Ser/Thr protein kinase family.</text>
</comment>
<evidence type="ECO:0000256" key="7">
    <source>
        <dbReference type="ARBA" id="ARBA00022734"/>
    </source>
</evidence>
<dbReference type="Proteomes" id="UP000237000">
    <property type="component" value="Unassembled WGS sequence"/>
</dbReference>
<sequence length="773" mass="86696">MEFLRILLLIAFVLATSEAQQRQSNISLGSSLTPDENSTWLSNSGLYAFGFYKEGNGFSVGVFLAGIREKTVVWTANRDSPPVTSNATLVFTSEGSLVLQSTEGDKYIGDSALSSSSASMLDSGNFVLYNSNGRIIWQSFDHPTDTLLPTQRLLDEHLISSASESDHASGIFMLAMQSDGNLVQYPVKSTPLTTSNAYYASDTSGSGRNVSLVFDSDAHLYLMNSSGVNIRNITDKGCYREDTIFLMRIDSDGLFRVYSFSLKVNKNWTAEWASSNDKCDPQGLCGLNGFCTLIDQEADCKCLPGFEFVDKGNWTAGCERNFIADSCGNNNKSLKYTMEELPNTSWEEDTYSVLEILDKEGCTQACLDDCNCEAAFYKGGNCKKQRLPLRYGRRSGDSNVALIKRYTSPPTTETFLPKESDRKVRTDILIISVFLVSFGLIMLVISIVLFCKSNIWGYKKVDTRRSDDVELIGEESSMRSFTYEELEKITNGFKEEIGKGSFGTVYKGIILDSQKLVAVKRLDKVLEEGEREFHTEMKAIGRTHHKNLVRLLGYCHGGPNRLLVYEYMSNGSLADMLFSKPENKPFWEERLGIACGIARGILYLHEECETQIIHCDIKPQNILMDEHTCAKISDFGLAKLLKPDQTRTFTGIRGTRGYVAPEWHRKLPITVKADVYSFGIVLLEIICCRRNVIWDLPEDEAILEEWAYSCFESGQLVSLVGNEEIDKRQLERMVKVALWCIQEEPSVRPSMKKVLLMLEGTVDIPTPPSPEFF</sequence>
<dbReference type="PROSITE" id="PS50927">
    <property type="entry name" value="BULB_LECTIN"/>
    <property type="match status" value="1"/>
</dbReference>
<comment type="catalytic activity">
    <reaction evidence="16 18">
        <text>L-threonyl-[protein] + ATP = O-phospho-L-threonyl-[protein] + ADP + H(+)</text>
        <dbReference type="Rhea" id="RHEA:46608"/>
        <dbReference type="Rhea" id="RHEA-COMP:11060"/>
        <dbReference type="Rhea" id="RHEA-COMP:11605"/>
        <dbReference type="ChEBI" id="CHEBI:15378"/>
        <dbReference type="ChEBI" id="CHEBI:30013"/>
        <dbReference type="ChEBI" id="CHEBI:30616"/>
        <dbReference type="ChEBI" id="CHEBI:61977"/>
        <dbReference type="ChEBI" id="CHEBI:456216"/>
        <dbReference type="EC" id="2.7.11.1"/>
    </reaction>
</comment>
<feature type="chain" id="PRO_5015174784" description="Receptor-like serine/threonine-protein kinase" evidence="21">
    <location>
        <begin position="20"/>
        <end position="773"/>
    </location>
</feature>
<dbReference type="InParanoid" id="A0A2P5ARA6"/>
<feature type="signal peptide" evidence="21">
    <location>
        <begin position="1"/>
        <end position="19"/>
    </location>
</feature>
<dbReference type="InterPro" id="IPR000858">
    <property type="entry name" value="S_locus_glycoprot_dom"/>
</dbReference>
<keyword evidence="11 20" id="KW-1133">Transmembrane helix</keyword>
<dbReference type="GO" id="GO:0004674">
    <property type="term" value="F:protein serine/threonine kinase activity"/>
    <property type="evidence" value="ECO:0007669"/>
    <property type="project" value="UniProtKB-KW"/>
</dbReference>
<dbReference type="PANTHER" id="PTHR47976:SF7">
    <property type="entry name" value="RECEPTOR-LIKE SERINE_THREONINE-PROTEIN KINASE"/>
    <property type="match status" value="1"/>
</dbReference>
<evidence type="ECO:0000313" key="26">
    <source>
        <dbReference type="Proteomes" id="UP000237000"/>
    </source>
</evidence>
<feature type="transmembrane region" description="Helical" evidence="20">
    <location>
        <begin position="428"/>
        <end position="450"/>
    </location>
</feature>
<evidence type="ECO:0000256" key="4">
    <source>
        <dbReference type="ARBA" id="ARBA00022679"/>
    </source>
</evidence>
<evidence type="ECO:0000256" key="1">
    <source>
        <dbReference type="ARBA" id="ARBA00004479"/>
    </source>
</evidence>
<keyword evidence="4 18" id="KW-0808">Transferase</keyword>
<evidence type="ECO:0000256" key="15">
    <source>
        <dbReference type="ARBA" id="ARBA00023180"/>
    </source>
</evidence>
<evidence type="ECO:0000256" key="3">
    <source>
        <dbReference type="ARBA" id="ARBA00022536"/>
    </source>
</evidence>
<dbReference type="PROSITE" id="PS00108">
    <property type="entry name" value="PROTEIN_KINASE_ST"/>
    <property type="match status" value="1"/>
</dbReference>
<dbReference type="PANTHER" id="PTHR47976">
    <property type="entry name" value="G-TYPE LECTIN S-RECEPTOR-LIKE SERINE/THREONINE-PROTEIN KINASE SD2-5"/>
    <property type="match status" value="1"/>
</dbReference>
<evidence type="ECO:0000256" key="6">
    <source>
        <dbReference type="ARBA" id="ARBA00022729"/>
    </source>
</evidence>
<dbReference type="CDD" id="cd14066">
    <property type="entry name" value="STKc_IRAK"/>
    <property type="match status" value="1"/>
</dbReference>
<evidence type="ECO:0000259" key="23">
    <source>
        <dbReference type="PROSITE" id="PS50927"/>
    </source>
</evidence>
<dbReference type="Pfam" id="PF00954">
    <property type="entry name" value="S_locus_glycop"/>
    <property type="match status" value="1"/>
</dbReference>
<gene>
    <name evidence="25" type="ORF">TorRG33x02_343550</name>
</gene>
<evidence type="ECO:0000256" key="2">
    <source>
        <dbReference type="ARBA" id="ARBA00022527"/>
    </source>
</evidence>
<organism evidence="25 26">
    <name type="scientific">Trema orientale</name>
    <name type="common">Charcoal tree</name>
    <name type="synonym">Celtis orientalis</name>
    <dbReference type="NCBI Taxonomy" id="63057"/>
    <lineage>
        <taxon>Eukaryota</taxon>
        <taxon>Viridiplantae</taxon>
        <taxon>Streptophyta</taxon>
        <taxon>Embryophyta</taxon>
        <taxon>Tracheophyta</taxon>
        <taxon>Spermatophyta</taxon>
        <taxon>Magnoliopsida</taxon>
        <taxon>eudicotyledons</taxon>
        <taxon>Gunneridae</taxon>
        <taxon>Pentapetalae</taxon>
        <taxon>rosids</taxon>
        <taxon>fabids</taxon>
        <taxon>Rosales</taxon>
        <taxon>Cannabaceae</taxon>
        <taxon>Trema</taxon>
    </lineage>
</organism>
<dbReference type="GO" id="GO:0030246">
    <property type="term" value="F:carbohydrate binding"/>
    <property type="evidence" value="ECO:0007669"/>
    <property type="project" value="UniProtKB-KW"/>
</dbReference>
<dbReference type="STRING" id="63057.A0A2P5ARA6"/>
<keyword evidence="7" id="KW-0430">Lectin</keyword>
<dbReference type="FunFam" id="3.30.200.20:FF:000059">
    <property type="entry name" value="S-receptor-like serine/threonine-protein kinase"/>
    <property type="match status" value="1"/>
</dbReference>
<evidence type="ECO:0000256" key="16">
    <source>
        <dbReference type="ARBA" id="ARBA00047899"/>
    </source>
</evidence>
<keyword evidence="5 20" id="KW-0812">Transmembrane</keyword>
<dbReference type="AlphaFoldDB" id="A0A2P5ARA6"/>
<evidence type="ECO:0000256" key="5">
    <source>
        <dbReference type="ARBA" id="ARBA00022692"/>
    </source>
</evidence>
<comment type="subcellular location">
    <subcellularLocation>
        <location evidence="1">Membrane</location>
        <topology evidence="1">Single-pass type I membrane protein</topology>
    </subcellularLocation>
</comment>
<dbReference type="InterPro" id="IPR024171">
    <property type="entry name" value="SRK-like_kinase"/>
</dbReference>
<dbReference type="GO" id="GO:0016020">
    <property type="term" value="C:membrane"/>
    <property type="evidence" value="ECO:0007669"/>
    <property type="project" value="UniProtKB-SubCell"/>
</dbReference>
<dbReference type="Gene3D" id="1.10.510.10">
    <property type="entry name" value="Transferase(Phosphotransferase) domain 1"/>
    <property type="match status" value="1"/>
</dbReference>
<evidence type="ECO:0000256" key="12">
    <source>
        <dbReference type="ARBA" id="ARBA00023136"/>
    </source>
</evidence>
<evidence type="ECO:0000256" key="14">
    <source>
        <dbReference type="ARBA" id="ARBA00023170"/>
    </source>
</evidence>
<comment type="catalytic activity">
    <reaction evidence="17 18">
        <text>L-seryl-[protein] + ATP = O-phospho-L-seryl-[protein] + ADP + H(+)</text>
        <dbReference type="Rhea" id="RHEA:17989"/>
        <dbReference type="Rhea" id="RHEA-COMP:9863"/>
        <dbReference type="Rhea" id="RHEA-COMP:11604"/>
        <dbReference type="ChEBI" id="CHEBI:15378"/>
        <dbReference type="ChEBI" id="CHEBI:29999"/>
        <dbReference type="ChEBI" id="CHEBI:30616"/>
        <dbReference type="ChEBI" id="CHEBI:83421"/>
        <dbReference type="ChEBI" id="CHEBI:456216"/>
        <dbReference type="EC" id="2.7.11.1"/>
    </reaction>
</comment>
<dbReference type="EMBL" id="JXTC01000730">
    <property type="protein sequence ID" value="PON39080.1"/>
    <property type="molecule type" value="Genomic_DNA"/>
</dbReference>
<dbReference type="Pfam" id="PF01453">
    <property type="entry name" value="B_lectin"/>
    <property type="match status" value="1"/>
</dbReference>
<accession>A0A2P5ARA6</accession>
<dbReference type="Gene3D" id="2.90.10.10">
    <property type="entry name" value="Bulb-type lectin domain"/>
    <property type="match status" value="2"/>
</dbReference>
<keyword evidence="9 18" id="KW-0418">Kinase</keyword>
<dbReference type="FunFam" id="1.10.510.10:FF:000237">
    <property type="entry name" value="G-type lectin S-receptor-like serine/threonine-protein kinase"/>
    <property type="match status" value="1"/>
</dbReference>
<evidence type="ECO:0000256" key="21">
    <source>
        <dbReference type="SAM" id="SignalP"/>
    </source>
</evidence>
<dbReference type="PROSITE" id="PS50011">
    <property type="entry name" value="PROTEIN_KINASE_DOM"/>
    <property type="match status" value="1"/>
</dbReference>
<evidence type="ECO:0000256" key="19">
    <source>
        <dbReference type="PROSITE-ProRule" id="PRU10141"/>
    </source>
</evidence>
<dbReference type="PROSITE" id="PS50948">
    <property type="entry name" value="PAN"/>
    <property type="match status" value="1"/>
</dbReference>
<reference evidence="26" key="1">
    <citation type="submission" date="2016-06" db="EMBL/GenBank/DDBJ databases">
        <title>Parallel loss of symbiosis genes in relatives of nitrogen-fixing non-legume Parasponia.</title>
        <authorList>
            <person name="Van Velzen R."/>
            <person name="Holmer R."/>
            <person name="Bu F."/>
            <person name="Rutten L."/>
            <person name="Van Zeijl A."/>
            <person name="Liu W."/>
            <person name="Santuari L."/>
            <person name="Cao Q."/>
            <person name="Sharma T."/>
            <person name="Shen D."/>
            <person name="Roswanjaya Y."/>
            <person name="Wardhani T."/>
            <person name="Kalhor M.S."/>
            <person name="Jansen J."/>
            <person name="Van den Hoogen J."/>
            <person name="Gungor B."/>
            <person name="Hartog M."/>
            <person name="Hontelez J."/>
            <person name="Verver J."/>
            <person name="Yang W.-C."/>
            <person name="Schijlen E."/>
            <person name="Repin R."/>
            <person name="Schilthuizen M."/>
            <person name="Schranz E."/>
            <person name="Heidstra R."/>
            <person name="Miyata K."/>
            <person name="Fedorova E."/>
            <person name="Kohlen W."/>
            <person name="Bisseling T."/>
            <person name="Smit S."/>
            <person name="Geurts R."/>
        </authorList>
    </citation>
    <scope>NUCLEOTIDE SEQUENCE [LARGE SCALE GENOMIC DNA]</scope>
    <source>
        <strain evidence="26">cv. RG33-2</strain>
    </source>
</reference>
<dbReference type="SMART" id="SM00108">
    <property type="entry name" value="B_lectin"/>
    <property type="match status" value="1"/>
</dbReference>
<dbReference type="SUPFAM" id="SSF56112">
    <property type="entry name" value="Protein kinase-like (PK-like)"/>
    <property type="match status" value="1"/>
</dbReference>
<feature type="domain" description="Apple" evidence="24">
    <location>
        <begin position="327"/>
        <end position="407"/>
    </location>
</feature>
<dbReference type="InterPro" id="IPR000719">
    <property type="entry name" value="Prot_kinase_dom"/>
</dbReference>
<evidence type="ECO:0000256" key="20">
    <source>
        <dbReference type="SAM" id="Phobius"/>
    </source>
</evidence>
<dbReference type="OrthoDB" id="758220at2759"/>
<dbReference type="PIRSF" id="PIRSF000641">
    <property type="entry name" value="SRK"/>
    <property type="match status" value="1"/>
</dbReference>
<dbReference type="EC" id="2.7.11.1" evidence="18"/>
<evidence type="ECO:0000256" key="9">
    <source>
        <dbReference type="ARBA" id="ARBA00022777"/>
    </source>
</evidence>
<evidence type="ECO:0000259" key="22">
    <source>
        <dbReference type="PROSITE" id="PS50011"/>
    </source>
</evidence>
<dbReference type="InterPro" id="IPR011009">
    <property type="entry name" value="Kinase-like_dom_sf"/>
</dbReference>
<keyword evidence="8 18" id="KW-0547">Nucleotide-binding</keyword>
<keyword evidence="13" id="KW-1015">Disulfide bond</keyword>
<name>A0A2P5ARA6_TREOI</name>
<dbReference type="InterPro" id="IPR003609">
    <property type="entry name" value="Pan_app"/>
</dbReference>
<dbReference type="InterPro" id="IPR008271">
    <property type="entry name" value="Ser/Thr_kinase_AS"/>
</dbReference>
<protein>
    <recommendedName>
        <fullName evidence="18">Receptor-like serine/threonine-protein kinase</fullName>
        <ecNumber evidence="18">2.7.11.1</ecNumber>
    </recommendedName>
</protein>
<evidence type="ECO:0000256" key="17">
    <source>
        <dbReference type="ARBA" id="ARBA00048679"/>
    </source>
</evidence>
<dbReference type="InterPro" id="IPR051343">
    <property type="entry name" value="G-type_lectin_kinases/EP1-like"/>
</dbReference>
<evidence type="ECO:0000256" key="11">
    <source>
        <dbReference type="ARBA" id="ARBA00022989"/>
    </source>
</evidence>
<keyword evidence="10 18" id="KW-0067">ATP-binding</keyword>
<dbReference type="PROSITE" id="PS00107">
    <property type="entry name" value="PROTEIN_KINASE_ATP"/>
    <property type="match status" value="1"/>
</dbReference>
<keyword evidence="3" id="KW-0245">EGF-like domain</keyword>
<evidence type="ECO:0000256" key="8">
    <source>
        <dbReference type="ARBA" id="ARBA00022741"/>
    </source>
</evidence>
<evidence type="ECO:0000256" key="18">
    <source>
        <dbReference type="PIRNR" id="PIRNR000641"/>
    </source>
</evidence>
<dbReference type="InterPro" id="IPR036426">
    <property type="entry name" value="Bulb-type_lectin_dom_sf"/>
</dbReference>
<keyword evidence="15" id="KW-0325">Glycoprotein</keyword>
<evidence type="ECO:0000256" key="10">
    <source>
        <dbReference type="ARBA" id="ARBA00022840"/>
    </source>
</evidence>
<evidence type="ECO:0000256" key="13">
    <source>
        <dbReference type="ARBA" id="ARBA00023157"/>
    </source>
</evidence>
<comment type="caution">
    <text evidence="25">The sequence shown here is derived from an EMBL/GenBank/DDBJ whole genome shotgun (WGS) entry which is preliminary data.</text>
</comment>
<keyword evidence="26" id="KW-1185">Reference proteome</keyword>
<dbReference type="GO" id="GO:0106310">
    <property type="term" value="F:protein serine kinase activity"/>
    <property type="evidence" value="ECO:0007669"/>
    <property type="project" value="RHEA"/>
</dbReference>
<feature type="binding site" evidence="19">
    <location>
        <position position="520"/>
    </location>
    <ligand>
        <name>ATP</name>
        <dbReference type="ChEBI" id="CHEBI:30616"/>
    </ligand>
</feature>